<feature type="signal peptide" evidence="1">
    <location>
        <begin position="1"/>
        <end position="21"/>
    </location>
</feature>
<evidence type="ECO:0008006" key="4">
    <source>
        <dbReference type="Google" id="ProtNLM"/>
    </source>
</evidence>
<evidence type="ECO:0000256" key="1">
    <source>
        <dbReference type="SAM" id="SignalP"/>
    </source>
</evidence>
<evidence type="ECO:0000313" key="2">
    <source>
        <dbReference type="EMBL" id="TDD97871.1"/>
    </source>
</evidence>
<accession>A0A4R5CCY5</accession>
<dbReference type="EMBL" id="SMFK01000003">
    <property type="protein sequence ID" value="TDD97871.1"/>
    <property type="molecule type" value="Genomic_DNA"/>
</dbReference>
<protein>
    <recommendedName>
        <fullName evidence="4">DUF333 domain-containing protein</fullName>
    </recommendedName>
</protein>
<proteinExistence type="predicted"/>
<dbReference type="OrthoDB" id="1362496at2"/>
<sequence length="86" mass="9045">MKNLVKVIMPVAAFMLASAGAVSTNGANSTKNATVAIQGWNRVSPNAPCTELRMCNNVGSTICTLSGVQAFEKVGANCTKELYHKN</sequence>
<evidence type="ECO:0000313" key="3">
    <source>
        <dbReference type="Proteomes" id="UP000295479"/>
    </source>
</evidence>
<dbReference type="InterPro" id="IPR045391">
    <property type="entry name" value="DUF6520"/>
</dbReference>
<keyword evidence="1" id="KW-0732">Signal</keyword>
<dbReference type="RefSeq" id="WP_007139595.1">
    <property type="nucleotide sequence ID" value="NZ_SMFK01000003.1"/>
</dbReference>
<dbReference type="Pfam" id="PF20130">
    <property type="entry name" value="DUF6520"/>
    <property type="match status" value="1"/>
</dbReference>
<keyword evidence="3" id="KW-1185">Reference proteome</keyword>
<name>A0A4R5CCY5_9FLAO</name>
<organism evidence="2 3">
    <name type="scientific">Flavobacterium cellulosilyticum</name>
    <dbReference type="NCBI Taxonomy" id="2541731"/>
    <lineage>
        <taxon>Bacteria</taxon>
        <taxon>Pseudomonadati</taxon>
        <taxon>Bacteroidota</taxon>
        <taxon>Flavobacteriia</taxon>
        <taxon>Flavobacteriales</taxon>
        <taxon>Flavobacteriaceae</taxon>
        <taxon>Flavobacterium</taxon>
    </lineage>
</organism>
<feature type="chain" id="PRO_5020338212" description="DUF333 domain-containing protein" evidence="1">
    <location>
        <begin position="22"/>
        <end position="86"/>
    </location>
</feature>
<dbReference type="AlphaFoldDB" id="A0A4R5CCY5"/>
<gene>
    <name evidence="2" type="ORF">E0F76_07160</name>
</gene>
<reference evidence="2 3" key="1">
    <citation type="submission" date="2019-03" db="EMBL/GenBank/DDBJ databases">
        <title>Flavobacterium AR-3-4 sp. nov. isolated from arctic soil.</title>
        <authorList>
            <person name="Chaudhary D.K."/>
        </authorList>
    </citation>
    <scope>NUCLEOTIDE SEQUENCE [LARGE SCALE GENOMIC DNA]</scope>
    <source>
        <strain evidence="2 3">AR-3-4</strain>
    </source>
</reference>
<dbReference type="Proteomes" id="UP000295479">
    <property type="component" value="Unassembled WGS sequence"/>
</dbReference>
<comment type="caution">
    <text evidence="2">The sequence shown here is derived from an EMBL/GenBank/DDBJ whole genome shotgun (WGS) entry which is preliminary data.</text>
</comment>